<evidence type="ECO:0000313" key="2">
    <source>
        <dbReference type="EMBL" id="QQR39002.1"/>
    </source>
</evidence>
<dbReference type="Proteomes" id="UP000595857">
    <property type="component" value="Chromosome"/>
</dbReference>
<accession>A0ABX7C5J3</accession>
<keyword evidence="3" id="KW-1185">Reference proteome</keyword>
<sequence>MNERFILNPLRFRHAHEPRETGPGFASRLAAMNGRLMGEMFQHMGIQPHAVDNGVEAAVRMVADLGDVDAERLLALTPKPVDGKREYHVAGEVLGPLGINRTFFRYCPHCVLEDLKQFDGPKHGRPWLRLEWTILHYRACHHHNVYLVDAQPVRRRFQPFDFSETMQGLLPSMETIAAETLPASPSRFEQWLVARTDGVKDSSNFLDTLPLYVAAQWCEALGVSALHPSKVQTSRITQQQWAVAADEGFGIAAEGKDAIVRFLRRMTSAERRTRGIIGPRDTYGVGYGLLQSTMDDPAYEPLRAIVRDYVMTAMPWEIGTDVLGVTLDRAIISTVRTLALASGVNPTTLRRVLRKKGLAKKDLKDGLRNHRVLLPAEQAETLASKLKGALTIPQTMEQLGVERRQVEALVEAGALVYATGVARDEWEHSRFAQEDVDAMMMRLLDGAIEIEEPNDRQVDIGTARHMAGATTVDVLKLIFENRLGWKGLRAGQSGYNAILLDVDEVTMLVRTDAPQFINLRFCDVETVVPGLGQRSIQPLIDAKKLVQTMEYSPNARREVPVVTAESARTFRETYVTAGELCQTHGLHHKQVKYRLLDAGVDMEFDQGTVKAMIYDRAKVERAAADRPEIWVA</sequence>
<dbReference type="RefSeq" id="WP_201632357.1">
    <property type="nucleotide sequence ID" value="NZ_CP068046.1"/>
</dbReference>
<dbReference type="EMBL" id="CP068046">
    <property type="protein sequence ID" value="QQR39002.1"/>
    <property type="molecule type" value="Genomic_DNA"/>
</dbReference>
<proteinExistence type="predicted"/>
<protein>
    <submittedName>
        <fullName evidence="2">TniQ family protein</fullName>
    </submittedName>
</protein>
<dbReference type="Pfam" id="PF06527">
    <property type="entry name" value="TniQ"/>
    <property type="match status" value="1"/>
</dbReference>
<evidence type="ECO:0000313" key="3">
    <source>
        <dbReference type="Proteomes" id="UP000595857"/>
    </source>
</evidence>
<reference evidence="2 3" key="1">
    <citation type="submission" date="2021-01" db="EMBL/GenBank/DDBJ databases">
        <title>Genome seq and assembly of Devosia sp. LEGU1.</title>
        <authorList>
            <person name="Chhetri G."/>
        </authorList>
    </citation>
    <scope>NUCLEOTIDE SEQUENCE [LARGE SCALE GENOMIC DNA]</scope>
    <source>
        <strain evidence="2 3">LEGU1</strain>
    </source>
</reference>
<evidence type="ECO:0000259" key="1">
    <source>
        <dbReference type="Pfam" id="PF06527"/>
    </source>
</evidence>
<gene>
    <name evidence="2" type="ORF">JI748_14840</name>
</gene>
<name>A0ABX7C5J3_9HYPH</name>
<dbReference type="InterPro" id="IPR009492">
    <property type="entry name" value="TniQ"/>
</dbReference>
<organism evidence="2 3">
    <name type="scientific">Devosia rhizoryzae</name>
    <dbReference type="NCBI Taxonomy" id="2774137"/>
    <lineage>
        <taxon>Bacteria</taxon>
        <taxon>Pseudomonadati</taxon>
        <taxon>Pseudomonadota</taxon>
        <taxon>Alphaproteobacteria</taxon>
        <taxon>Hyphomicrobiales</taxon>
        <taxon>Devosiaceae</taxon>
        <taxon>Devosia</taxon>
    </lineage>
</organism>
<feature type="domain" description="TniQ" evidence="1">
    <location>
        <begin position="15"/>
        <end position="147"/>
    </location>
</feature>